<gene>
    <name evidence="1" type="ORF">FGO68_gene12055</name>
</gene>
<proteinExistence type="predicted"/>
<protein>
    <submittedName>
        <fullName evidence="1">Uncharacterized protein</fullName>
    </submittedName>
</protein>
<dbReference type="EMBL" id="RRYP01016730">
    <property type="protein sequence ID" value="TNV74670.1"/>
    <property type="molecule type" value="Genomic_DNA"/>
</dbReference>
<accession>A0A8J8NHN3</accession>
<dbReference type="AlphaFoldDB" id="A0A8J8NHN3"/>
<reference evidence="1" key="1">
    <citation type="submission" date="2019-06" db="EMBL/GenBank/DDBJ databases">
        <authorList>
            <person name="Zheng W."/>
        </authorList>
    </citation>
    <scope>NUCLEOTIDE SEQUENCE</scope>
    <source>
        <strain evidence="1">QDHG01</strain>
    </source>
</reference>
<organism evidence="1 2">
    <name type="scientific">Halteria grandinella</name>
    <dbReference type="NCBI Taxonomy" id="5974"/>
    <lineage>
        <taxon>Eukaryota</taxon>
        <taxon>Sar</taxon>
        <taxon>Alveolata</taxon>
        <taxon>Ciliophora</taxon>
        <taxon>Intramacronucleata</taxon>
        <taxon>Spirotrichea</taxon>
        <taxon>Stichotrichia</taxon>
        <taxon>Sporadotrichida</taxon>
        <taxon>Halteriidae</taxon>
        <taxon>Halteria</taxon>
    </lineage>
</organism>
<dbReference type="Proteomes" id="UP000785679">
    <property type="component" value="Unassembled WGS sequence"/>
</dbReference>
<keyword evidence="2" id="KW-1185">Reference proteome</keyword>
<evidence type="ECO:0000313" key="1">
    <source>
        <dbReference type="EMBL" id="TNV74670.1"/>
    </source>
</evidence>
<sequence>MVQFKTLSSVTMETFILLMDVLHAVILVSKDVPFALKANVQIAKLVGSSFKNIIIANQSQMIIFQYRLKFVMKFSIKIVVKKECLFVLNIALNAILDSVICVNKDLYYLIISVKQIAMIYKQQIRLVDLISVQIIFRKDVKHTKKESVSVAKLDGNFSIMIRNVSQFVGIIFQLDQNNVILSWILDVIYVNQSVKKIVSNAYNRNGIQ</sequence>
<name>A0A8J8NHN3_HALGN</name>
<comment type="caution">
    <text evidence="1">The sequence shown here is derived from an EMBL/GenBank/DDBJ whole genome shotgun (WGS) entry which is preliminary data.</text>
</comment>
<evidence type="ECO:0000313" key="2">
    <source>
        <dbReference type="Proteomes" id="UP000785679"/>
    </source>
</evidence>